<proteinExistence type="predicted"/>
<evidence type="ECO:0000313" key="1">
    <source>
        <dbReference type="EMBL" id="VEH15023.1"/>
    </source>
</evidence>
<evidence type="ECO:0008006" key="3">
    <source>
        <dbReference type="Google" id="ProtNLM"/>
    </source>
</evidence>
<sequence length="77" mass="9095">MTLTEGQIEIMKEDISAKLICLLMQNWHFSQQEAVDILYNSDTFNRLQDEQTGLFYQSAGYVYSYLQQELTTGDYRR</sequence>
<dbReference type="Proteomes" id="UP000274578">
    <property type="component" value="Chromosome 1"/>
</dbReference>
<dbReference type="AlphaFoldDB" id="A0A3S5EP81"/>
<protein>
    <recommendedName>
        <fullName evidence="3">DUF3791 domain-containing protein</fullName>
    </recommendedName>
</protein>
<dbReference type="EMBL" id="LR134384">
    <property type="protein sequence ID" value="VEH15023.1"/>
    <property type="molecule type" value="Genomic_DNA"/>
</dbReference>
<name>A0A3S5EP81_9BACT</name>
<dbReference type="GeneID" id="85011873"/>
<evidence type="ECO:0000313" key="2">
    <source>
        <dbReference type="Proteomes" id="UP000274578"/>
    </source>
</evidence>
<reference evidence="1 2" key="1">
    <citation type="submission" date="2018-12" db="EMBL/GenBank/DDBJ databases">
        <authorList>
            <consortium name="Pathogen Informatics"/>
        </authorList>
    </citation>
    <scope>NUCLEOTIDE SEQUENCE [LARGE SCALE GENOMIC DNA]</scope>
    <source>
        <strain evidence="1 2">NCTC13071</strain>
    </source>
</reference>
<dbReference type="RefSeq" id="WP_018919834.1">
    <property type="nucleotide sequence ID" value="NZ_LR134384.1"/>
</dbReference>
<gene>
    <name evidence="1" type="ORF">NCTC13071_01009</name>
</gene>
<organism evidence="1 2">
    <name type="scientific">Segatella oris</name>
    <dbReference type="NCBI Taxonomy" id="28135"/>
    <lineage>
        <taxon>Bacteria</taxon>
        <taxon>Pseudomonadati</taxon>
        <taxon>Bacteroidota</taxon>
        <taxon>Bacteroidia</taxon>
        <taxon>Bacteroidales</taxon>
        <taxon>Prevotellaceae</taxon>
        <taxon>Segatella</taxon>
    </lineage>
</organism>
<accession>A0A3S5EP81</accession>
<dbReference type="KEGG" id="poc:NCTC13071_01009"/>